<gene>
    <name evidence="1" type="ORF">OCU04_003049</name>
</gene>
<accession>A0A9X0AUX1</accession>
<dbReference type="Proteomes" id="UP001152300">
    <property type="component" value="Unassembled WGS sequence"/>
</dbReference>
<evidence type="ECO:0000313" key="2">
    <source>
        <dbReference type="Proteomes" id="UP001152300"/>
    </source>
</evidence>
<dbReference type="EMBL" id="JAPEIS010000002">
    <property type="protein sequence ID" value="KAJ8069395.1"/>
    <property type="molecule type" value="Genomic_DNA"/>
</dbReference>
<sequence>MLYPIHIPLNLTKGRMFYGNRVPLHAYNTTFSLRLTNYPAWASVPSTQTAIQFELPGFKKKFSDLFAEDIFLSNDYARYHHPHIFLTFFKVKLCLIPLRRKSVSQ</sequence>
<proteinExistence type="predicted"/>
<name>A0A9X0AUX1_9HELO</name>
<protein>
    <submittedName>
        <fullName evidence="1">Uncharacterized protein</fullName>
    </submittedName>
</protein>
<organism evidence="1 2">
    <name type="scientific">Sclerotinia nivalis</name>
    <dbReference type="NCBI Taxonomy" id="352851"/>
    <lineage>
        <taxon>Eukaryota</taxon>
        <taxon>Fungi</taxon>
        <taxon>Dikarya</taxon>
        <taxon>Ascomycota</taxon>
        <taxon>Pezizomycotina</taxon>
        <taxon>Leotiomycetes</taxon>
        <taxon>Helotiales</taxon>
        <taxon>Sclerotiniaceae</taxon>
        <taxon>Sclerotinia</taxon>
    </lineage>
</organism>
<keyword evidence="2" id="KW-1185">Reference proteome</keyword>
<reference evidence="1" key="1">
    <citation type="submission" date="2022-11" db="EMBL/GenBank/DDBJ databases">
        <title>Genome Resource of Sclerotinia nivalis Strain SnTB1, a Plant Pathogen Isolated from American Ginseng.</title>
        <authorList>
            <person name="Fan S."/>
        </authorList>
    </citation>
    <scope>NUCLEOTIDE SEQUENCE</scope>
    <source>
        <strain evidence="1">SnTB1</strain>
    </source>
</reference>
<dbReference type="AlphaFoldDB" id="A0A9X0AUX1"/>
<comment type="caution">
    <text evidence="1">The sequence shown here is derived from an EMBL/GenBank/DDBJ whole genome shotgun (WGS) entry which is preliminary data.</text>
</comment>
<evidence type="ECO:0000313" key="1">
    <source>
        <dbReference type="EMBL" id="KAJ8069395.1"/>
    </source>
</evidence>